<dbReference type="Proteomes" id="UP000013781">
    <property type="component" value="Unassembled WGS sequence"/>
</dbReference>
<dbReference type="SUPFAM" id="SSF82057">
    <property type="entry name" value="Prokaryotic SH3-related domain"/>
    <property type="match status" value="1"/>
</dbReference>
<dbReference type="EMBL" id="AJAS01000008">
    <property type="protein sequence ID" value="EOI02978.1"/>
    <property type="molecule type" value="Genomic_DNA"/>
</dbReference>
<gene>
    <name evidence="3" type="ORF">UAY_00723</name>
</gene>
<evidence type="ECO:0000256" key="1">
    <source>
        <dbReference type="ARBA" id="ARBA00022729"/>
    </source>
</evidence>
<reference evidence="3 4" key="1">
    <citation type="submission" date="2013-02" db="EMBL/GenBank/DDBJ databases">
        <title>The Genome Sequence of Enterococcus moraviensis BAA-383.</title>
        <authorList>
            <consortium name="The Broad Institute Genome Sequencing Platform"/>
            <consortium name="The Broad Institute Genome Sequencing Center for Infectious Disease"/>
            <person name="Earl A.M."/>
            <person name="Gilmore M.S."/>
            <person name="Lebreton F."/>
            <person name="Walker B."/>
            <person name="Young S.K."/>
            <person name="Zeng Q."/>
            <person name="Gargeya S."/>
            <person name="Fitzgerald M."/>
            <person name="Haas B."/>
            <person name="Abouelleil A."/>
            <person name="Alvarado L."/>
            <person name="Arachchi H.M."/>
            <person name="Berlin A.M."/>
            <person name="Chapman S.B."/>
            <person name="Dewar J."/>
            <person name="Goldberg J."/>
            <person name="Griggs A."/>
            <person name="Gujja S."/>
            <person name="Hansen M."/>
            <person name="Howarth C."/>
            <person name="Imamovic A."/>
            <person name="Larimer J."/>
            <person name="McCowan C."/>
            <person name="Murphy C."/>
            <person name="Neiman D."/>
            <person name="Pearson M."/>
            <person name="Priest M."/>
            <person name="Roberts A."/>
            <person name="Saif S."/>
            <person name="Shea T."/>
            <person name="Sisk P."/>
            <person name="Sykes S."/>
            <person name="Wortman J."/>
            <person name="Nusbaum C."/>
            <person name="Birren B."/>
        </authorList>
    </citation>
    <scope>NUCLEOTIDE SEQUENCE [LARGE SCALE GENOMIC DNA]</scope>
    <source>
        <strain evidence="3 4">ATCC BAA-383</strain>
    </source>
</reference>
<feature type="domain" description="GW" evidence="2">
    <location>
        <begin position="1"/>
        <end position="59"/>
    </location>
</feature>
<evidence type="ECO:0000259" key="2">
    <source>
        <dbReference type="PROSITE" id="PS51780"/>
    </source>
</evidence>
<dbReference type="PROSITE" id="PS51780">
    <property type="entry name" value="GW"/>
    <property type="match status" value="1"/>
</dbReference>
<keyword evidence="1" id="KW-0732">Signal</keyword>
<evidence type="ECO:0000313" key="3">
    <source>
        <dbReference type="EMBL" id="EOI02978.1"/>
    </source>
</evidence>
<dbReference type="AlphaFoldDB" id="R2T6H5"/>
<sequence length="59" mass="6768">MYNKIYYTEGNNPRLASSPTYAGKDVEIIKEAKTVKATWYQFKVDGEVIGWMDAKGFDK</sequence>
<organism evidence="3 4">
    <name type="scientific">Enterococcus moraviensis ATCC BAA-383</name>
    <dbReference type="NCBI Taxonomy" id="1158609"/>
    <lineage>
        <taxon>Bacteria</taxon>
        <taxon>Bacillati</taxon>
        <taxon>Bacillota</taxon>
        <taxon>Bacilli</taxon>
        <taxon>Lactobacillales</taxon>
        <taxon>Enterococcaceae</taxon>
        <taxon>Enterococcus</taxon>
    </lineage>
</organism>
<protein>
    <recommendedName>
        <fullName evidence="2">GW domain-containing protein</fullName>
    </recommendedName>
</protein>
<comment type="caution">
    <text evidence="3">The sequence shown here is derived from an EMBL/GenBank/DDBJ whole genome shotgun (WGS) entry which is preliminary data.</text>
</comment>
<dbReference type="Pfam" id="PF13457">
    <property type="entry name" value="GW"/>
    <property type="match status" value="1"/>
</dbReference>
<dbReference type="Gene3D" id="2.30.30.170">
    <property type="match status" value="1"/>
</dbReference>
<name>R2T6H5_9ENTE</name>
<dbReference type="STRING" id="155617.RV09_GL002729"/>
<dbReference type="NCBIfam" id="NF033202">
    <property type="entry name" value="GW_glycos_SH3"/>
    <property type="match status" value="1"/>
</dbReference>
<dbReference type="InterPro" id="IPR025987">
    <property type="entry name" value="GW_dom"/>
</dbReference>
<evidence type="ECO:0000313" key="4">
    <source>
        <dbReference type="Proteomes" id="UP000013781"/>
    </source>
</evidence>
<proteinExistence type="predicted"/>
<dbReference type="HOGENOM" id="CLU_2953330_0_0_9"/>
<dbReference type="InterPro" id="IPR038200">
    <property type="entry name" value="GW_dom_sf"/>
</dbReference>
<accession>R2T6H5</accession>